<dbReference type="EMBL" id="MG596799">
    <property type="protein sequence ID" value="AUM59639.1"/>
    <property type="molecule type" value="Genomic_DNA"/>
</dbReference>
<reference evidence="2" key="1">
    <citation type="submission" date="2017-11" db="EMBL/GenBank/DDBJ databases">
        <title>Genome sequence and characterization of the novel virulent phage PMBT3 infecting Pseudomonas sp.</title>
        <authorList>
            <person name="Koberg S."/>
            <person name="Brinks E."/>
            <person name="Heller K.J."/>
            <person name="Neve H."/>
            <person name="Franz C.M.A.P."/>
        </authorList>
    </citation>
    <scope>NUCLEOTIDE SEQUENCE [LARGE SCALE GENOMIC DNA]</scope>
</reference>
<dbReference type="RefSeq" id="YP_009796588.1">
    <property type="nucleotide sequence ID" value="NC_047902.1"/>
</dbReference>
<organism evidence="1 2">
    <name type="scientific">Pseudomonas phage PMBT3</name>
    <dbReference type="NCBI Taxonomy" id="2059856"/>
    <lineage>
        <taxon>Viruses</taxon>
        <taxon>Duplodnaviria</taxon>
        <taxon>Heunggongvirae</taxon>
        <taxon>Uroviricota</taxon>
        <taxon>Caudoviricetes</taxon>
        <taxon>Maxrubnervirus</taxon>
        <taxon>Maxrubnervirus PMBT3</taxon>
    </lineage>
</organism>
<dbReference type="Proteomes" id="UP000240704">
    <property type="component" value="Segment"/>
</dbReference>
<protein>
    <submittedName>
        <fullName evidence="1">Uncharacterized protein</fullName>
    </submittedName>
</protein>
<evidence type="ECO:0000313" key="1">
    <source>
        <dbReference type="EMBL" id="AUM59639.1"/>
    </source>
</evidence>
<accession>A0A2I6PHW0</accession>
<dbReference type="KEGG" id="vg:54986978"/>
<sequence length="80" mass="9095">MRTTRCTFEVVKLTNKTTAPCGKCGKKCTRTKEFMQTLNPFNTNADGSVKTRSEIQAELSAQAKAYRDRNETIYHVKCED</sequence>
<evidence type="ECO:0000313" key="2">
    <source>
        <dbReference type="Proteomes" id="UP000240704"/>
    </source>
</evidence>
<proteinExistence type="predicted"/>
<name>A0A2I6PHW0_9CAUD</name>
<dbReference type="GeneID" id="54986978"/>
<keyword evidence="2" id="KW-1185">Reference proteome</keyword>